<feature type="transmembrane region" description="Helical" evidence="5">
    <location>
        <begin position="67"/>
        <end position="87"/>
    </location>
</feature>
<feature type="transmembrane region" description="Helical" evidence="5">
    <location>
        <begin position="40"/>
        <end position="60"/>
    </location>
</feature>
<reference evidence="7 8" key="1">
    <citation type="submission" date="2020-08" db="EMBL/GenBank/DDBJ databases">
        <title>Genomic Encyclopedia of Type Strains, Phase IV (KMG-IV): sequencing the most valuable type-strain genomes for metagenomic binning, comparative biology and taxonomic classification.</title>
        <authorList>
            <person name="Goeker M."/>
        </authorList>
    </citation>
    <scope>NUCLEOTIDE SEQUENCE [LARGE SCALE GENOMIC DNA]</scope>
    <source>
        <strain evidence="7 8">DSM 27057</strain>
    </source>
</reference>
<dbReference type="Pfam" id="PF00892">
    <property type="entry name" value="EamA"/>
    <property type="match status" value="2"/>
</dbReference>
<feature type="transmembrane region" description="Helical" evidence="5">
    <location>
        <begin position="215"/>
        <end position="235"/>
    </location>
</feature>
<keyword evidence="3 5" id="KW-1133">Transmembrane helix</keyword>
<evidence type="ECO:0000256" key="3">
    <source>
        <dbReference type="ARBA" id="ARBA00022989"/>
    </source>
</evidence>
<dbReference type="EMBL" id="JACIDX010000011">
    <property type="protein sequence ID" value="MBB3956089.1"/>
    <property type="molecule type" value="Genomic_DNA"/>
</dbReference>
<feature type="transmembrane region" description="Helical" evidence="5">
    <location>
        <begin position="173"/>
        <end position="195"/>
    </location>
</feature>
<evidence type="ECO:0000313" key="7">
    <source>
        <dbReference type="EMBL" id="MBB3956089.1"/>
    </source>
</evidence>
<comment type="caution">
    <text evidence="7">The sequence shown here is derived from an EMBL/GenBank/DDBJ whole genome shotgun (WGS) entry which is preliminary data.</text>
</comment>
<dbReference type="InterPro" id="IPR000620">
    <property type="entry name" value="EamA_dom"/>
</dbReference>
<sequence>MEQQHPHMGASGLAVALLVNVLFAANVIAMKVVVDATSPLWSIAARMGVVALVCAPWFRLPRGRVRVIAAYGVLNGGLFLLLMNLALHLATNVGALAIVGQLSVPFSLLLGAIVLKERLSPARGVGVALAIIGVLVLGFDPRIAGELPAVLVMAGAAMVWGGAALIQRRLGGIGVMTIQAWNGLMGLVMLAPFAAMFEADKFDRLFAMPAPALGWFAFTSLGSTVLGQGALAWLLQRHPINAVMPLMLAAPVLATCFSALYFHSPITAMMALGGGITLVGVAIIAKVK</sequence>
<name>A0A7W6CK29_9SPHN</name>
<evidence type="ECO:0000259" key="6">
    <source>
        <dbReference type="Pfam" id="PF00892"/>
    </source>
</evidence>
<organism evidence="7 8">
    <name type="scientific">Novosphingobium sediminicola</name>
    <dbReference type="NCBI Taxonomy" id="563162"/>
    <lineage>
        <taxon>Bacteria</taxon>
        <taxon>Pseudomonadati</taxon>
        <taxon>Pseudomonadota</taxon>
        <taxon>Alphaproteobacteria</taxon>
        <taxon>Sphingomonadales</taxon>
        <taxon>Sphingomonadaceae</taxon>
        <taxon>Novosphingobium</taxon>
    </lineage>
</organism>
<keyword evidence="8" id="KW-1185">Reference proteome</keyword>
<evidence type="ECO:0000313" key="8">
    <source>
        <dbReference type="Proteomes" id="UP000548867"/>
    </source>
</evidence>
<feature type="transmembrane region" description="Helical" evidence="5">
    <location>
        <begin position="122"/>
        <end position="139"/>
    </location>
</feature>
<evidence type="ECO:0000256" key="2">
    <source>
        <dbReference type="ARBA" id="ARBA00022692"/>
    </source>
</evidence>
<dbReference type="AlphaFoldDB" id="A0A7W6CK29"/>
<gene>
    <name evidence="7" type="ORF">GGR38_003046</name>
</gene>
<dbReference type="InterPro" id="IPR037185">
    <property type="entry name" value="EmrE-like"/>
</dbReference>
<dbReference type="InterPro" id="IPR050638">
    <property type="entry name" value="AA-Vitamin_Transporters"/>
</dbReference>
<keyword evidence="2 5" id="KW-0812">Transmembrane</keyword>
<feature type="transmembrane region" description="Helical" evidence="5">
    <location>
        <begin position="145"/>
        <end position="166"/>
    </location>
</feature>
<feature type="transmembrane region" description="Helical" evidence="5">
    <location>
        <begin position="12"/>
        <end position="34"/>
    </location>
</feature>
<keyword evidence="4 5" id="KW-0472">Membrane</keyword>
<feature type="transmembrane region" description="Helical" evidence="5">
    <location>
        <begin position="93"/>
        <end position="115"/>
    </location>
</feature>
<proteinExistence type="predicted"/>
<evidence type="ECO:0000256" key="1">
    <source>
        <dbReference type="ARBA" id="ARBA00004141"/>
    </source>
</evidence>
<evidence type="ECO:0000256" key="4">
    <source>
        <dbReference type="ARBA" id="ARBA00023136"/>
    </source>
</evidence>
<comment type="subcellular location">
    <subcellularLocation>
        <location evidence="1">Membrane</location>
        <topology evidence="1">Multi-pass membrane protein</topology>
    </subcellularLocation>
</comment>
<dbReference type="Proteomes" id="UP000548867">
    <property type="component" value="Unassembled WGS sequence"/>
</dbReference>
<feature type="domain" description="EamA" evidence="6">
    <location>
        <begin position="11"/>
        <end position="137"/>
    </location>
</feature>
<evidence type="ECO:0000256" key="5">
    <source>
        <dbReference type="SAM" id="Phobius"/>
    </source>
</evidence>
<dbReference type="GO" id="GO:0016020">
    <property type="term" value="C:membrane"/>
    <property type="evidence" value="ECO:0007669"/>
    <property type="project" value="UniProtKB-SubCell"/>
</dbReference>
<protein>
    <submittedName>
        <fullName evidence="7">O-acetylserine/cysteine efflux transporter</fullName>
    </submittedName>
</protein>
<dbReference type="PANTHER" id="PTHR32322">
    <property type="entry name" value="INNER MEMBRANE TRANSPORTER"/>
    <property type="match status" value="1"/>
</dbReference>
<feature type="domain" description="EamA" evidence="6">
    <location>
        <begin position="148"/>
        <end position="284"/>
    </location>
</feature>
<accession>A0A7W6CK29</accession>
<dbReference type="RefSeq" id="WP_183626960.1">
    <property type="nucleotide sequence ID" value="NZ_JACIDX010000011.1"/>
</dbReference>
<dbReference type="SUPFAM" id="SSF103481">
    <property type="entry name" value="Multidrug resistance efflux transporter EmrE"/>
    <property type="match status" value="2"/>
</dbReference>
<feature type="transmembrane region" description="Helical" evidence="5">
    <location>
        <begin position="268"/>
        <end position="287"/>
    </location>
</feature>
<feature type="transmembrane region" description="Helical" evidence="5">
    <location>
        <begin position="242"/>
        <end position="262"/>
    </location>
</feature>
<dbReference type="PANTHER" id="PTHR32322:SF9">
    <property type="entry name" value="AMINO-ACID METABOLITE EFFLUX PUMP-RELATED"/>
    <property type="match status" value="1"/>
</dbReference>